<dbReference type="STRING" id="94208.A0A2S4L4N9"/>
<name>A0A2S4L4N9_9HYPO</name>
<dbReference type="GO" id="GO:0008270">
    <property type="term" value="F:zinc ion binding"/>
    <property type="evidence" value="ECO:0007669"/>
    <property type="project" value="UniProtKB-KW"/>
</dbReference>
<dbReference type="InterPro" id="IPR001841">
    <property type="entry name" value="Znf_RING"/>
</dbReference>
<dbReference type="PANTHER" id="PTHR14305">
    <property type="entry name" value="E3 UBIQUITIN-PROTEIN LIGASE CCNB1IP1"/>
    <property type="match status" value="1"/>
</dbReference>
<keyword evidence="8" id="KW-1185">Reference proteome</keyword>
<dbReference type="PROSITE" id="PS50089">
    <property type="entry name" value="ZF_RING_2"/>
    <property type="match status" value="1"/>
</dbReference>
<accession>A0A2S4L4N9</accession>
<evidence type="ECO:0000256" key="2">
    <source>
        <dbReference type="ARBA" id="ARBA00022771"/>
    </source>
</evidence>
<evidence type="ECO:0000256" key="3">
    <source>
        <dbReference type="ARBA" id="ARBA00022833"/>
    </source>
</evidence>
<keyword evidence="3" id="KW-0862">Zinc</keyword>
<feature type="domain" description="RING-type" evidence="6">
    <location>
        <begin position="34"/>
        <end position="76"/>
    </location>
</feature>
<dbReference type="SUPFAM" id="SSF57850">
    <property type="entry name" value="RING/U-box"/>
    <property type="match status" value="1"/>
</dbReference>
<dbReference type="InterPro" id="IPR013083">
    <property type="entry name" value="Znf_RING/FYVE/PHD"/>
</dbReference>
<dbReference type="Proteomes" id="UP000237481">
    <property type="component" value="Unassembled WGS sequence"/>
</dbReference>
<dbReference type="PROSITE" id="PS00518">
    <property type="entry name" value="ZF_RING_1"/>
    <property type="match status" value="1"/>
</dbReference>
<keyword evidence="2 4" id="KW-0863">Zinc-finger</keyword>
<reference evidence="7 8" key="1">
    <citation type="submission" date="2018-01" db="EMBL/GenBank/DDBJ databases">
        <title>Harnessing the power of phylogenomics to disentangle the directionality and signatures of interkingdom host jumping in the parasitic fungal genus Tolypocladium.</title>
        <authorList>
            <person name="Quandt C.A."/>
            <person name="Patterson W."/>
            <person name="Spatafora J.W."/>
        </authorList>
    </citation>
    <scope>NUCLEOTIDE SEQUENCE [LARGE SCALE GENOMIC DNA]</scope>
    <source>
        <strain evidence="7 8">NRBC 100945</strain>
    </source>
</reference>
<evidence type="ECO:0000259" key="6">
    <source>
        <dbReference type="PROSITE" id="PS50089"/>
    </source>
</evidence>
<dbReference type="EMBL" id="PKSG01000252">
    <property type="protein sequence ID" value="POR37416.1"/>
    <property type="molecule type" value="Genomic_DNA"/>
</dbReference>
<dbReference type="AlphaFoldDB" id="A0A2S4L4N9"/>
<protein>
    <recommendedName>
        <fullName evidence="6">RING-type domain-containing protein</fullName>
    </recommendedName>
</protein>
<evidence type="ECO:0000313" key="7">
    <source>
        <dbReference type="EMBL" id="POR37416.1"/>
    </source>
</evidence>
<dbReference type="GO" id="GO:0007131">
    <property type="term" value="P:reciprocal meiotic recombination"/>
    <property type="evidence" value="ECO:0007669"/>
    <property type="project" value="InterPro"/>
</dbReference>
<keyword evidence="1" id="KW-0479">Metal-binding</keyword>
<dbReference type="InterPro" id="IPR017907">
    <property type="entry name" value="Znf_RING_CS"/>
</dbReference>
<feature type="coiled-coil region" evidence="5">
    <location>
        <begin position="146"/>
        <end position="180"/>
    </location>
</feature>
<evidence type="ECO:0000256" key="5">
    <source>
        <dbReference type="SAM" id="Coils"/>
    </source>
</evidence>
<keyword evidence="5" id="KW-0175">Coiled coil</keyword>
<dbReference type="Pfam" id="PF14634">
    <property type="entry name" value="zf-RING_5"/>
    <property type="match status" value="1"/>
</dbReference>
<dbReference type="PANTHER" id="PTHR14305:SF0">
    <property type="entry name" value="E3 UBIQUITIN-PROTEIN LIGASE CCNB1IP1"/>
    <property type="match status" value="1"/>
</dbReference>
<dbReference type="OrthoDB" id="441210at2759"/>
<gene>
    <name evidence="7" type="ORF">TPAR_02398</name>
</gene>
<organism evidence="7 8">
    <name type="scientific">Tolypocladium paradoxum</name>
    <dbReference type="NCBI Taxonomy" id="94208"/>
    <lineage>
        <taxon>Eukaryota</taxon>
        <taxon>Fungi</taxon>
        <taxon>Dikarya</taxon>
        <taxon>Ascomycota</taxon>
        <taxon>Pezizomycotina</taxon>
        <taxon>Sordariomycetes</taxon>
        <taxon>Hypocreomycetidae</taxon>
        <taxon>Hypocreales</taxon>
        <taxon>Ophiocordycipitaceae</taxon>
        <taxon>Tolypocladium</taxon>
    </lineage>
</organism>
<evidence type="ECO:0000256" key="1">
    <source>
        <dbReference type="ARBA" id="ARBA00022723"/>
    </source>
</evidence>
<proteinExistence type="predicted"/>
<dbReference type="GO" id="GO:0000795">
    <property type="term" value="C:synaptonemal complex"/>
    <property type="evidence" value="ECO:0007669"/>
    <property type="project" value="InterPro"/>
</dbReference>
<dbReference type="GO" id="GO:0061630">
    <property type="term" value="F:ubiquitin protein ligase activity"/>
    <property type="evidence" value="ECO:0007669"/>
    <property type="project" value="InterPro"/>
</dbReference>
<sequence length="297" mass="33255">MVYPRTRQTTNAAKVNASLAIAMEHALTCNNLKCRTELGDRALVTTCSHIFCLDCVHRLGLAGQETPRGTTCPACNSQLSKPDDAVITNLNPSEDYKTSVLSGLSPNVIMECAGRALSFWAYQTTQETYYQQYLYKTLTEKYSNLTVRLDQTVSDANAEIERLQHRLNSSAAEQEGMRRKNEELAQAYRDKSRKLLQTQELYDKVKRKAEMGHIQRAASDAVDSTLHVASQSQTATREFEGYNQDTQPEPRNTFALFSQTNRFDVAGMNSGIPRSSLHHVGVEDGWMRPAAALQCTF</sequence>
<dbReference type="InterPro" id="IPR042448">
    <property type="entry name" value="CCNB1IP1"/>
</dbReference>
<evidence type="ECO:0000256" key="4">
    <source>
        <dbReference type="PROSITE-ProRule" id="PRU00175"/>
    </source>
</evidence>
<dbReference type="Gene3D" id="3.30.40.10">
    <property type="entry name" value="Zinc/RING finger domain, C3HC4 (zinc finger)"/>
    <property type="match status" value="1"/>
</dbReference>
<comment type="caution">
    <text evidence="7">The sequence shown here is derived from an EMBL/GenBank/DDBJ whole genome shotgun (WGS) entry which is preliminary data.</text>
</comment>
<evidence type="ECO:0000313" key="8">
    <source>
        <dbReference type="Proteomes" id="UP000237481"/>
    </source>
</evidence>